<accession>A0AAW0JKH1</accession>
<proteinExistence type="predicted"/>
<dbReference type="InterPro" id="IPR007053">
    <property type="entry name" value="LRAT_dom"/>
</dbReference>
<dbReference type="Proteomes" id="UP000237347">
    <property type="component" value="Unassembled WGS sequence"/>
</dbReference>
<dbReference type="PANTHER" id="PTHR46137">
    <property type="entry name" value="OS05G0310600 PROTEIN"/>
    <property type="match status" value="1"/>
</dbReference>
<comment type="caution">
    <text evidence="2">The sequence shown here is derived from an EMBL/GenBank/DDBJ whole genome shotgun (WGS) entry which is preliminary data.</text>
</comment>
<dbReference type="AlphaFoldDB" id="A0AAW0JKH1"/>
<evidence type="ECO:0000259" key="1">
    <source>
        <dbReference type="PROSITE" id="PS51934"/>
    </source>
</evidence>
<dbReference type="Pfam" id="PF04970">
    <property type="entry name" value="LRAT"/>
    <property type="match status" value="1"/>
</dbReference>
<dbReference type="EMBL" id="PKMF04000528">
    <property type="protein sequence ID" value="KAK7827197.1"/>
    <property type="molecule type" value="Genomic_DNA"/>
</dbReference>
<dbReference type="PANTHER" id="PTHR46137:SF3">
    <property type="entry name" value="OS05G0310600 PROTEIN"/>
    <property type="match status" value="1"/>
</dbReference>
<dbReference type="PROSITE" id="PS51934">
    <property type="entry name" value="LRAT"/>
    <property type="match status" value="1"/>
</dbReference>
<dbReference type="Gene3D" id="3.90.1720.10">
    <property type="entry name" value="endopeptidase domain like (from Nostoc punctiforme)"/>
    <property type="match status" value="1"/>
</dbReference>
<keyword evidence="3" id="KW-1185">Reference proteome</keyword>
<reference evidence="2 3" key="1">
    <citation type="journal article" date="2018" name="Sci. Data">
        <title>The draft genome sequence of cork oak.</title>
        <authorList>
            <person name="Ramos A.M."/>
            <person name="Usie A."/>
            <person name="Barbosa P."/>
            <person name="Barros P.M."/>
            <person name="Capote T."/>
            <person name="Chaves I."/>
            <person name="Simoes F."/>
            <person name="Abreu I."/>
            <person name="Carrasquinho I."/>
            <person name="Faro C."/>
            <person name="Guimaraes J.B."/>
            <person name="Mendonca D."/>
            <person name="Nobrega F."/>
            <person name="Rodrigues L."/>
            <person name="Saibo N.J.M."/>
            <person name="Varela M.C."/>
            <person name="Egas C."/>
            <person name="Matos J."/>
            <person name="Miguel C.M."/>
            <person name="Oliveira M.M."/>
            <person name="Ricardo C.P."/>
            <person name="Goncalves S."/>
        </authorList>
    </citation>
    <scope>NUCLEOTIDE SEQUENCE [LARGE SCALE GENOMIC DNA]</scope>
    <source>
        <strain evidence="3">cv. HL8</strain>
    </source>
</reference>
<gene>
    <name evidence="2" type="ORF">CFP56_031358</name>
</gene>
<organism evidence="2 3">
    <name type="scientific">Quercus suber</name>
    <name type="common">Cork oak</name>
    <dbReference type="NCBI Taxonomy" id="58331"/>
    <lineage>
        <taxon>Eukaryota</taxon>
        <taxon>Viridiplantae</taxon>
        <taxon>Streptophyta</taxon>
        <taxon>Embryophyta</taxon>
        <taxon>Tracheophyta</taxon>
        <taxon>Spermatophyta</taxon>
        <taxon>Magnoliopsida</taxon>
        <taxon>eudicotyledons</taxon>
        <taxon>Gunneridae</taxon>
        <taxon>Pentapetalae</taxon>
        <taxon>rosids</taxon>
        <taxon>fabids</taxon>
        <taxon>Fagales</taxon>
        <taxon>Fagaceae</taxon>
        <taxon>Quercus</taxon>
    </lineage>
</organism>
<evidence type="ECO:0000313" key="2">
    <source>
        <dbReference type="EMBL" id="KAK7827197.1"/>
    </source>
</evidence>
<feature type="domain" description="LRAT" evidence="1">
    <location>
        <begin position="74"/>
        <end position="230"/>
    </location>
</feature>
<protein>
    <recommendedName>
        <fullName evidence="1">LRAT domain-containing protein</fullName>
    </recommendedName>
</protein>
<evidence type="ECO:0000313" key="3">
    <source>
        <dbReference type="Proteomes" id="UP000237347"/>
    </source>
</evidence>
<sequence>MGGGGIKERRFLEEKEVIALDKQVALSPFLCLFHFQWGVVSEQSSSRAVRKIKAMGVVSNKIDRENLKPADHIYSWSVAYAYSHHGIYVDEGNVIHFTRGEGQESGTGTGLDHVIGSSLPQHPLDNPCPTCSDQSKSDGVISSCVDCFLSGGDHLYRYEYGVKRTVFLAKADGGTCTLVSFSSKLANSPEQVIHRAIYFLWKGFGDYDVIKNNSEDFALCCKTGLQVIPAVSVGQSGQAASYKAAAYAGVALSASLALARSSPLGSVVIGVAGLAASYGTYCVHRYINDTGVRADVKEVVLEEEN</sequence>
<name>A0AAW0JKH1_QUESU</name>